<dbReference type="Proteomes" id="UP000664256">
    <property type="component" value="Unassembled WGS sequence"/>
</dbReference>
<comment type="function">
    <text evidence="9">Catalyzes the ATP-dependent phosphorylation of N-acetyl-L-glutamate.</text>
</comment>
<comment type="similarity">
    <text evidence="9">Belongs to the acetylglutamate kinase family. ArgB subfamily.</text>
</comment>
<feature type="site" description="Transition state stabilizer" evidence="9">
    <location>
        <position position="10"/>
    </location>
</feature>
<comment type="caution">
    <text evidence="11">The sequence shown here is derived from an EMBL/GenBank/DDBJ whole genome shotgun (WGS) entry which is preliminary data.</text>
</comment>
<feature type="binding site" evidence="9">
    <location>
        <begin position="43"/>
        <end position="44"/>
    </location>
    <ligand>
        <name>substrate</name>
    </ligand>
</feature>
<dbReference type="EMBL" id="JAFLVT010000001">
    <property type="protein sequence ID" value="MBO0448089.1"/>
    <property type="molecule type" value="Genomic_DNA"/>
</dbReference>
<keyword evidence="7 9" id="KW-0067">ATP-binding</keyword>
<evidence type="ECO:0000256" key="8">
    <source>
        <dbReference type="ARBA" id="ARBA00048141"/>
    </source>
</evidence>
<dbReference type="NCBIfam" id="TIGR00761">
    <property type="entry name" value="argB"/>
    <property type="match status" value="1"/>
</dbReference>
<proteinExistence type="inferred from homology"/>
<dbReference type="CDD" id="cd04238">
    <property type="entry name" value="AAK_NAGK-like"/>
    <property type="match status" value="1"/>
</dbReference>
<feature type="domain" description="Aspartate/glutamate/uridylate kinase" evidence="10">
    <location>
        <begin position="6"/>
        <end position="234"/>
    </location>
</feature>
<evidence type="ECO:0000313" key="11">
    <source>
        <dbReference type="EMBL" id="MBO0448089.1"/>
    </source>
</evidence>
<evidence type="ECO:0000256" key="5">
    <source>
        <dbReference type="ARBA" id="ARBA00022741"/>
    </source>
</evidence>
<dbReference type="InterPro" id="IPR001048">
    <property type="entry name" value="Asp/Glu/Uridylate_kinase"/>
</dbReference>
<feature type="site" description="Transition state stabilizer" evidence="9">
    <location>
        <position position="217"/>
    </location>
</feature>
<feature type="binding site" evidence="9">
    <location>
        <position position="158"/>
    </location>
    <ligand>
        <name>substrate</name>
    </ligand>
</feature>
<keyword evidence="6 9" id="KW-0418">Kinase</keyword>
<dbReference type="PIRSF" id="PIRSF000728">
    <property type="entry name" value="NAGK"/>
    <property type="match status" value="1"/>
</dbReference>
<reference evidence="11 12" key="1">
    <citation type="submission" date="2021-03" db="EMBL/GenBank/DDBJ databases">
        <title>Enterococcal diversity collection.</title>
        <authorList>
            <person name="Gilmore M.S."/>
            <person name="Schwartzman J."/>
            <person name="Van Tyne D."/>
            <person name="Martin M."/>
            <person name="Earl A.M."/>
            <person name="Manson A.L."/>
            <person name="Straub T."/>
            <person name="Salamzade R."/>
            <person name="Saavedra J."/>
            <person name="Lebreton F."/>
            <person name="Prichula J."/>
            <person name="Schaufler K."/>
            <person name="Gaca A."/>
            <person name="Sgardioli B."/>
            <person name="Wagenaar J."/>
            <person name="Strong T."/>
        </authorList>
    </citation>
    <scope>NUCLEOTIDE SEQUENCE [LARGE SCALE GENOMIC DNA]</scope>
    <source>
        <strain evidence="11 12">MJM12</strain>
    </source>
</reference>
<keyword evidence="3 9" id="KW-0028">Amino-acid biosynthesis</keyword>
<name>A0ABS3H3R6_9ENTE</name>
<evidence type="ECO:0000256" key="2">
    <source>
        <dbReference type="ARBA" id="ARBA00022571"/>
    </source>
</evidence>
<comment type="subcellular location">
    <subcellularLocation>
        <location evidence="9">Cytoplasm</location>
    </subcellularLocation>
</comment>
<gene>
    <name evidence="9 11" type="primary">argB</name>
    <name evidence="11" type="ORF">JZO76_00910</name>
</gene>
<dbReference type="HAMAP" id="MF_00082">
    <property type="entry name" value="ArgB"/>
    <property type="match status" value="1"/>
</dbReference>
<evidence type="ECO:0000256" key="1">
    <source>
        <dbReference type="ARBA" id="ARBA00004828"/>
    </source>
</evidence>
<evidence type="ECO:0000313" key="12">
    <source>
        <dbReference type="Proteomes" id="UP000664256"/>
    </source>
</evidence>
<comment type="catalytic activity">
    <reaction evidence="8 9">
        <text>N-acetyl-L-glutamate + ATP = N-acetyl-L-glutamyl 5-phosphate + ADP</text>
        <dbReference type="Rhea" id="RHEA:14629"/>
        <dbReference type="ChEBI" id="CHEBI:30616"/>
        <dbReference type="ChEBI" id="CHEBI:44337"/>
        <dbReference type="ChEBI" id="CHEBI:57936"/>
        <dbReference type="ChEBI" id="CHEBI:456216"/>
        <dbReference type="EC" id="2.7.2.8"/>
    </reaction>
</comment>
<dbReference type="InterPro" id="IPR004662">
    <property type="entry name" value="AcgluKinase_fam"/>
</dbReference>
<sequence>MENNDVIVVKMGGIASDNLDKAFFSQLKQWQAENKKIVIVHGGGHYISKMMTLMNLKVEVKEGLRITSKKTLEITRMVLLGQVQPLITTSLQKAGLQPVGLNAGCNQLIQGDFINRKKLGYVGEVTQISNALLETLFHTDQIPVIAPLGITPQGQWLNINADEVACQVAVSLQAKKLFLLTDVPGIKKDDVWLDEVCFEQLEQFVTQKIVTGGMVPKITSAKKALVAGVQSVCINNTITNSGTTILAKVPVLATN</sequence>
<keyword evidence="9" id="KW-0963">Cytoplasm</keyword>
<dbReference type="PANTHER" id="PTHR23342:SF0">
    <property type="entry name" value="N-ACETYLGLUTAMATE SYNTHASE, MITOCHONDRIAL"/>
    <property type="match status" value="1"/>
</dbReference>
<dbReference type="PANTHER" id="PTHR23342">
    <property type="entry name" value="N-ACETYLGLUTAMATE SYNTHASE"/>
    <property type="match status" value="1"/>
</dbReference>
<dbReference type="InterPro" id="IPR001057">
    <property type="entry name" value="Glu/AcGlu_kinase"/>
</dbReference>
<dbReference type="PRINTS" id="PR00474">
    <property type="entry name" value="GLU5KINASE"/>
</dbReference>
<comment type="pathway">
    <text evidence="1 9">Amino-acid biosynthesis; L-arginine biosynthesis; N(2)-acetyl-L-ornithine from L-glutamate: step 2/4.</text>
</comment>
<dbReference type="Pfam" id="PF00696">
    <property type="entry name" value="AA_kinase"/>
    <property type="match status" value="1"/>
</dbReference>
<dbReference type="EC" id="2.7.2.8" evidence="9"/>
<keyword evidence="2 9" id="KW-0055">Arginine biosynthesis</keyword>
<dbReference type="GO" id="GO:0003991">
    <property type="term" value="F:acetylglutamate kinase activity"/>
    <property type="evidence" value="ECO:0007669"/>
    <property type="project" value="UniProtKB-EC"/>
</dbReference>
<keyword evidence="12" id="KW-1185">Reference proteome</keyword>
<keyword evidence="4 9" id="KW-0808">Transferase</keyword>
<keyword evidence="5 9" id="KW-0547">Nucleotide-binding</keyword>
<feature type="binding site" evidence="9">
    <location>
        <position position="65"/>
    </location>
    <ligand>
        <name>substrate</name>
    </ligand>
</feature>
<dbReference type="Gene3D" id="3.40.1160.10">
    <property type="entry name" value="Acetylglutamate kinase-like"/>
    <property type="match status" value="1"/>
</dbReference>
<dbReference type="InterPro" id="IPR036393">
    <property type="entry name" value="AceGlu_kinase-like_sf"/>
</dbReference>
<evidence type="ECO:0000256" key="9">
    <source>
        <dbReference type="HAMAP-Rule" id="MF_00082"/>
    </source>
</evidence>
<evidence type="ECO:0000256" key="7">
    <source>
        <dbReference type="ARBA" id="ARBA00022840"/>
    </source>
</evidence>
<evidence type="ECO:0000256" key="4">
    <source>
        <dbReference type="ARBA" id="ARBA00022679"/>
    </source>
</evidence>
<dbReference type="RefSeq" id="WP_206902296.1">
    <property type="nucleotide sequence ID" value="NZ_JAFLVT010000001.1"/>
</dbReference>
<evidence type="ECO:0000256" key="6">
    <source>
        <dbReference type="ARBA" id="ARBA00022777"/>
    </source>
</evidence>
<accession>A0ABS3H3R6</accession>
<evidence type="ECO:0000256" key="3">
    <source>
        <dbReference type="ARBA" id="ARBA00022605"/>
    </source>
</evidence>
<evidence type="ECO:0000259" key="10">
    <source>
        <dbReference type="Pfam" id="PF00696"/>
    </source>
</evidence>
<protein>
    <recommendedName>
        <fullName evidence="9">Acetylglutamate kinase</fullName>
        <ecNumber evidence="9">2.7.2.8</ecNumber>
    </recommendedName>
    <alternativeName>
        <fullName evidence="9">N-acetyl-L-glutamate 5-phosphotransferase</fullName>
    </alternativeName>
    <alternativeName>
        <fullName evidence="9">NAG kinase</fullName>
        <shortName evidence="9">NAGK</shortName>
    </alternativeName>
</protein>
<organism evidence="11 12">
    <name type="scientific">Candidatus Enterococcus myersii</name>
    <dbReference type="NCBI Taxonomy" id="2815322"/>
    <lineage>
        <taxon>Bacteria</taxon>
        <taxon>Bacillati</taxon>
        <taxon>Bacillota</taxon>
        <taxon>Bacilli</taxon>
        <taxon>Lactobacillales</taxon>
        <taxon>Enterococcaceae</taxon>
        <taxon>Enterococcus</taxon>
    </lineage>
</organism>
<dbReference type="InterPro" id="IPR037528">
    <property type="entry name" value="ArgB"/>
</dbReference>
<dbReference type="SUPFAM" id="SSF53633">
    <property type="entry name" value="Carbamate kinase-like"/>
    <property type="match status" value="1"/>
</dbReference>